<dbReference type="EMBL" id="AYKW01000002">
    <property type="protein sequence ID" value="PIL35918.1"/>
    <property type="molecule type" value="Genomic_DNA"/>
</dbReference>
<evidence type="ECO:0000256" key="2">
    <source>
        <dbReference type="ARBA" id="ARBA00022692"/>
    </source>
</evidence>
<accession>A0A2G8SQR7</accession>
<keyword evidence="4 5" id="KW-0472">Membrane</keyword>
<organism evidence="6 7">
    <name type="scientific">Ganoderma sinense ZZ0214-1</name>
    <dbReference type="NCBI Taxonomy" id="1077348"/>
    <lineage>
        <taxon>Eukaryota</taxon>
        <taxon>Fungi</taxon>
        <taxon>Dikarya</taxon>
        <taxon>Basidiomycota</taxon>
        <taxon>Agaricomycotina</taxon>
        <taxon>Agaricomycetes</taxon>
        <taxon>Polyporales</taxon>
        <taxon>Polyporaceae</taxon>
        <taxon>Ganoderma</taxon>
    </lineage>
</organism>
<feature type="transmembrane region" description="Helical" evidence="5">
    <location>
        <begin position="191"/>
        <end position="211"/>
    </location>
</feature>
<evidence type="ECO:0000313" key="6">
    <source>
        <dbReference type="EMBL" id="PIL35918.1"/>
    </source>
</evidence>
<dbReference type="Proteomes" id="UP000230002">
    <property type="component" value="Unassembled WGS sequence"/>
</dbReference>
<evidence type="ECO:0000256" key="1">
    <source>
        <dbReference type="ARBA" id="ARBA00004141"/>
    </source>
</evidence>
<dbReference type="PANTHER" id="PTHR23291:SF50">
    <property type="entry name" value="PROTEIN LIFEGUARD 4"/>
    <property type="match status" value="1"/>
</dbReference>
<dbReference type="STRING" id="1077348.A0A2G8SQR7"/>
<keyword evidence="3 5" id="KW-1133">Transmembrane helix</keyword>
<sequence>MAHYNNPPPPYPGTAGKTVPPAYDDAATQPLLGAVAGRSGVYDHSIGEFPDDFLYGPTVAECALQIRNDFVRKVYTILFCQIVATTIVAGLISRDSQTVFWIVTHPWSFYVPLFGTLVNLGLLYWKRLDSPLNYILLSTFTLLEAFTLGVATAFFDSTIVLQALLITVGVFLGLTLFTLQSKYDFSGLGSYLFAGLVALLMTGVVGIFVPFSRTMDLVFAAGGCLLFSGYVIYDTYMITNRLSHDEHIAAAISLYIDFINLFINILRLLNGVERD</sequence>
<proteinExistence type="inferred from homology"/>
<dbReference type="OrthoDB" id="7933078at2759"/>
<protein>
    <submittedName>
        <fullName evidence="6">Transporter</fullName>
    </submittedName>
</protein>
<comment type="caution">
    <text evidence="6">The sequence shown here is derived from an EMBL/GenBank/DDBJ whole genome shotgun (WGS) entry which is preliminary data.</text>
</comment>
<keyword evidence="7" id="KW-1185">Reference proteome</keyword>
<feature type="transmembrane region" description="Helical" evidence="5">
    <location>
        <begin position="74"/>
        <end position="92"/>
    </location>
</feature>
<name>A0A2G8SQR7_9APHY</name>
<dbReference type="CDD" id="cd10429">
    <property type="entry name" value="GAAP_like"/>
    <property type="match status" value="1"/>
</dbReference>
<keyword evidence="2 5" id="KW-0812">Transmembrane</keyword>
<feature type="transmembrane region" description="Helical" evidence="5">
    <location>
        <begin position="217"/>
        <end position="236"/>
    </location>
</feature>
<gene>
    <name evidence="6" type="ORF">GSI_01578</name>
</gene>
<dbReference type="AlphaFoldDB" id="A0A2G8SQR7"/>
<evidence type="ECO:0000313" key="7">
    <source>
        <dbReference type="Proteomes" id="UP000230002"/>
    </source>
</evidence>
<reference evidence="6 7" key="1">
    <citation type="journal article" date="2015" name="Sci. Rep.">
        <title>Chromosome-level genome map provides insights into diverse defense mechanisms in the medicinal fungus Ganoderma sinense.</title>
        <authorList>
            <person name="Zhu Y."/>
            <person name="Xu J."/>
            <person name="Sun C."/>
            <person name="Zhou S."/>
            <person name="Xu H."/>
            <person name="Nelson D.R."/>
            <person name="Qian J."/>
            <person name="Song J."/>
            <person name="Luo H."/>
            <person name="Xiang L."/>
            <person name="Li Y."/>
            <person name="Xu Z."/>
            <person name="Ji A."/>
            <person name="Wang L."/>
            <person name="Lu S."/>
            <person name="Hayward A."/>
            <person name="Sun W."/>
            <person name="Li X."/>
            <person name="Schwartz D.C."/>
            <person name="Wang Y."/>
            <person name="Chen S."/>
        </authorList>
    </citation>
    <scope>NUCLEOTIDE SEQUENCE [LARGE SCALE GENOMIC DNA]</scope>
    <source>
        <strain evidence="6 7">ZZ0214-1</strain>
    </source>
</reference>
<feature type="transmembrane region" description="Helical" evidence="5">
    <location>
        <begin position="159"/>
        <end position="179"/>
    </location>
</feature>
<evidence type="ECO:0000256" key="4">
    <source>
        <dbReference type="ARBA" id="ARBA00023136"/>
    </source>
</evidence>
<dbReference type="InterPro" id="IPR006214">
    <property type="entry name" value="Bax_inhibitor_1-related"/>
</dbReference>
<dbReference type="Pfam" id="PF01027">
    <property type="entry name" value="Bax1-I"/>
    <property type="match status" value="1"/>
</dbReference>
<feature type="transmembrane region" description="Helical" evidence="5">
    <location>
        <begin position="107"/>
        <end position="125"/>
    </location>
</feature>
<comment type="subcellular location">
    <subcellularLocation>
        <location evidence="1">Membrane</location>
        <topology evidence="1">Multi-pass membrane protein</topology>
    </subcellularLocation>
</comment>
<feature type="transmembrane region" description="Helical" evidence="5">
    <location>
        <begin position="132"/>
        <end position="153"/>
    </location>
</feature>
<evidence type="ECO:0000256" key="5">
    <source>
        <dbReference type="RuleBase" id="RU004379"/>
    </source>
</evidence>
<comment type="similarity">
    <text evidence="5">Belongs to the BI1 family.</text>
</comment>
<evidence type="ECO:0000256" key="3">
    <source>
        <dbReference type="ARBA" id="ARBA00022989"/>
    </source>
</evidence>
<dbReference type="GO" id="GO:0016020">
    <property type="term" value="C:membrane"/>
    <property type="evidence" value="ECO:0007669"/>
    <property type="project" value="UniProtKB-SubCell"/>
</dbReference>
<dbReference type="PANTHER" id="PTHR23291">
    <property type="entry name" value="BAX INHIBITOR-RELATED"/>
    <property type="match status" value="1"/>
</dbReference>